<evidence type="ECO:0000313" key="3">
    <source>
        <dbReference type="Proteomes" id="UP000320772"/>
    </source>
</evidence>
<feature type="domain" description="Glycosyltransferase 2-like" evidence="1">
    <location>
        <begin position="4"/>
        <end position="112"/>
    </location>
</feature>
<dbReference type="InterPro" id="IPR001173">
    <property type="entry name" value="Glyco_trans_2-like"/>
</dbReference>
<evidence type="ECO:0000313" key="2">
    <source>
        <dbReference type="EMBL" id="GEB04320.1"/>
    </source>
</evidence>
<dbReference type="AlphaFoldDB" id="A0A4Y3M505"/>
<protein>
    <recommendedName>
        <fullName evidence="1">Glycosyltransferase 2-like domain-containing protein</fullName>
    </recommendedName>
</protein>
<dbReference type="Pfam" id="PF00535">
    <property type="entry name" value="Glycos_transf_2"/>
    <property type="match status" value="1"/>
</dbReference>
<dbReference type="Gene3D" id="3.90.550.10">
    <property type="entry name" value="Spore Coat Polysaccharide Biosynthesis Protein SpsA, Chain A"/>
    <property type="match status" value="1"/>
</dbReference>
<dbReference type="PANTHER" id="PTHR22916">
    <property type="entry name" value="GLYCOSYLTRANSFERASE"/>
    <property type="match status" value="1"/>
</dbReference>
<dbReference type="GO" id="GO:0016758">
    <property type="term" value="F:hexosyltransferase activity"/>
    <property type="evidence" value="ECO:0007669"/>
    <property type="project" value="UniProtKB-ARBA"/>
</dbReference>
<proteinExistence type="predicted"/>
<dbReference type="Proteomes" id="UP000320772">
    <property type="component" value="Unassembled WGS sequence"/>
</dbReference>
<dbReference type="PANTHER" id="PTHR22916:SF3">
    <property type="entry name" value="UDP-GLCNAC:BETAGAL BETA-1,3-N-ACETYLGLUCOSAMINYLTRANSFERASE-LIKE PROTEIN 1"/>
    <property type="match status" value="1"/>
</dbReference>
<organism evidence="2 3">
    <name type="scientific">Gluconobacter roseus NBRC 3990</name>
    <dbReference type="NCBI Taxonomy" id="1307950"/>
    <lineage>
        <taxon>Bacteria</taxon>
        <taxon>Pseudomonadati</taxon>
        <taxon>Pseudomonadota</taxon>
        <taxon>Alphaproteobacteria</taxon>
        <taxon>Acetobacterales</taxon>
        <taxon>Acetobacteraceae</taxon>
        <taxon>Gluconobacter</taxon>
    </lineage>
</organism>
<accession>A0A4Y3M505</accession>
<dbReference type="EMBL" id="BJLY01000003">
    <property type="protein sequence ID" value="GEB04320.1"/>
    <property type="molecule type" value="Genomic_DNA"/>
</dbReference>
<name>A0A4Y3M505_9PROT</name>
<comment type="caution">
    <text evidence="2">The sequence shown here is derived from an EMBL/GenBank/DDBJ whole genome shotgun (WGS) entry which is preliminary data.</text>
</comment>
<dbReference type="SUPFAM" id="SSF53448">
    <property type="entry name" value="Nucleotide-diphospho-sugar transferases"/>
    <property type="match status" value="1"/>
</dbReference>
<sequence length="305" mass="35727">MNSVEVIIINDASSDDTREKALKLCDLDKRIIYYENDKNLGVSASRNIGIMKARSKYISILDSDDYWKGNRLSVMIEYMEKNNLDMLADQLIVTSKNSQENAFCPEWMAYDNYINVFRYMSMDWPGLKGTMPLCYMKPIFRREFLIRENIFYNEELSLGEDSLFYSCVVMAGARFMLIPDALYFYTVRDGSLSKVGLPALQLMKIPKKLTEFCISKKINIDQKISFAIESKYQSFLLKHSIDLIKCGFYKKSLSFLMMVNISTYARWFLYFIKTLIKKFFILLGFKFGERAKIDPPFISTLRRMH</sequence>
<gene>
    <name evidence="2" type="ORF">GRO01_18960</name>
</gene>
<keyword evidence="3" id="KW-1185">Reference proteome</keyword>
<dbReference type="CDD" id="cd00761">
    <property type="entry name" value="Glyco_tranf_GTA_type"/>
    <property type="match status" value="1"/>
</dbReference>
<reference evidence="2 3" key="1">
    <citation type="submission" date="2019-06" db="EMBL/GenBank/DDBJ databases">
        <title>Whole genome shotgun sequence of Gluconobacter roseus NBRC 3990.</title>
        <authorList>
            <person name="Hosoyama A."/>
            <person name="Uohara A."/>
            <person name="Ohji S."/>
            <person name="Ichikawa N."/>
        </authorList>
    </citation>
    <scope>NUCLEOTIDE SEQUENCE [LARGE SCALE GENOMIC DNA]</scope>
    <source>
        <strain evidence="2 3">NBRC 3990</strain>
    </source>
</reference>
<evidence type="ECO:0000259" key="1">
    <source>
        <dbReference type="Pfam" id="PF00535"/>
    </source>
</evidence>
<dbReference type="STRING" id="586239.AD943_12395"/>
<dbReference type="InterPro" id="IPR029044">
    <property type="entry name" value="Nucleotide-diphossugar_trans"/>
</dbReference>